<evidence type="ECO:0000313" key="1">
    <source>
        <dbReference type="EMBL" id="CAB4139955.1"/>
    </source>
</evidence>
<protein>
    <submittedName>
        <fullName evidence="2">Uncharacterized protein</fullName>
    </submittedName>
</protein>
<dbReference type="EMBL" id="LR796646">
    <property type="protein sequence ID" value="CAB4156915.1"/>
    <property type="molecule type" value="Genomic_DNA"/>
</dbReference>
<evidence type="ECO:0000313" key="3">
    <source>
        <dbReference type="EMBL" id="CAB4156915.1"/>
    </source>
</evidence>
<dbReference type="PROSITE" id="PS50077">
    <property type="entry name" value="HEAT_REPEAT"/>
    <property type="match status" value="1"/>
</dbReference>
<dbReference type="EMBL" id="LR796373">
    <property type="protein sequence ID" value="CAB4140614.1"/>
    <property type="molecule type" value="Genomic_DNA"/>
</dbReference>
<dbReference type="EMBL" id="LR796369">
    <property type="protein sequence ID" value="CAB4139955.1"/>
    <property type="molecule type" value="Genomic_DNA"/>
</dbReference>
<organism evidence="2">
    <name type="scientific">uncultured Caudovirales phage</name>
    <dbReference type="NCBI Taxonomy" id="2100421"/>
    <lineage>
        <taxon>Viruses</taxon>
        <taxon>Duplodnaviria</taxon>
        <taxon>Heunggongvirae</taxon>
        <taxon>Uroviricota</taxon>
        <taxon>Caudoviricetes</taxon>
        <taxon>Peduoviridae</taxon>
        <taxon>Maltschvirus</taxon>
        <taxon>Maltschvirus maltsch</taxon>
    </lineage>
</organism>
<name>A0A6J5M1E5_9CAUD</name>
<dbReference type="InterPro" id="IPR021133">
    <property type="entry name" value="HEAT_type_2"/>
</dbReference>
<sequence length="54" mass="5855">MKTIDVTPTWTAILPLLIAAIQDGTPSGQNAATRELMRLAQMMDARIAQSEKNA</sequence>
<proteinExistence type="predicted"/>
<accession>A0A6J5M1E5</accession>
<gene>
    <name evidence="1" type="ORF">UFOVP356_49</name>
    <name evidence="2" type="ORF">UFOVP408_44</name>
    <name evidence="3" type="ORF">UFOVP676_29</name>
</gene>
<reference evidence="2" key="1">
    <citation type="submission" date="2020-04" db="EMBL/GenBank/DDBJ databases">
        <authorList>
            <person name="Chiriac C."/>
            <person name="Salcher M."/>
            <person name="Ghai R."/>
            <person name="Kavagutti S V."/>
        </authorList>
    </citation>
    <scope>NUCLEOTIDE SEQUENCE</scope>
</reference>
<evidence type="ECO:0000313" key="2">
    <source>
        <dbReference type="EMBL" id="CAB4140614.1"/>
    </source>
</evidence>